<evidence type="ECO:0000313" key="3">
    <source>
        <dbReference type="Proteomes" id="UP000054558"/>
    </source>
</evidence>
<keyword evidence="3" id="KW-1185">Reference proteome</keyword>
<protein>
    <submittedName>
        <fullName evidence="2">Uncharacterized protein</fullName>
    </submittedName>
</protein>
<dbReference type="AlphaFoldDB" id="A0A1Y1IR04"/>
<reference evidence="2 3" key="1">
    <citation type="journal article" date="2014" name="Nat. Commun.">
        <title>Klebsormidium flaccidum genome reveals primary factors for plant terrestrial adaptation.</title>
        <authorList>
            <person name="Hori K."/>
            <person name="Maruyama F."/>
            <person name="Fujisawa T."/>
            <person name="Togashi T."/>
            <person name="Yamamoto N."/>
            <person name="Seo M."/>
            <person name="Sato S."/>
            <person name="Yamada T."/>
            <person name="Mori H."/>
            <person name="Tajima N."/>
            <person name="Moriyama T."/>
            <person name="Ikeuchi M."/>
            <person name="Watanabe M."/>
            <person name="Wada H."/>
            <person name="Kobayashi K."/>
            <person name="Saito M."/>
            <person name="Masuda T."/>
            <person name="Sasaki-Sekimoto Y."/>
            <person name="Mashiguchi K."/>
            <person name="Awai K."/>
            <person name="Shimojima M."/>
            <person name="Masuda S."/>
            <person name="Iwai M."/>
            <person name="Nobusawa T."/>
            <person name="Narise T."/>
            <person name="Kondo S."/>
            <person name="Saito H."/>
            <person name="Sato R."/>
            <person name="Murakawa M."/>
            <person name="Ihara Y."/>
            <person name="Oshima-Yamada Y."/>
            <person name="Ohtaka K."/>
            <person name="Satoh M."/>
            <person name="Sonobe K."/>
            <person name="Ishii M."/>
            <person name="Ohtani R."/>
            <person name="Kanamori-Sato M."/>
            <person name="Honoki R."/>
            <person name="Miyazaki D."/>
            <person name="Mochizuki H."/>
            <person name="Umetsu J."/>
            <person name="Higashi K."/>
            <person name="Shibata D."/>
            <person name="Kamiya Y."/>
            <person name="Sato N."/>
            <person name="Nakamura Y."/>
            <person name="Tabata S."/>
            <person name="Ida S."/>
            <person name="Kurokawa K."/>
            <person name="Ohta H."/>
        </authorList>
    </citation>
    <scope>NUCLEOTIDE SEQUENCE [LARGE SCALE GENOMIC DNA]</scope>
    <source>
        <strain evidence="2 3">NIES-2285</strain>
    </source>
</reference>
<evidence type="ECO:0000256" key="1">
    <source>
        <dbReference type="SAM" id="MobiDB-lite"/>
    </source>
</evidence>
<dbReference type="Proteomes" id="UP000054558">
    <property type="component" value="Unassembled WGS sequence"/>
</dbReference>
<evidence type="ECO:0000313" key="2">
    <source>
        <dbReference type="EMBL" id="GAQ90568.1"/>
    </source>
</evidence>
<accession>A0A1Y1IR04</accession>
<organism evidence="2 3">
    <name type="scientific">Klebsormidium nitens</name>
    <name type="common">Green alga</name>
    <name type="synonym">Ulothrix nitens</name>
    <dbReference type="NCBI Taxonomy" id="105231"/>
    <lineage>
        <taxon>Eukaryota</taxon>
        <taxon>Viridiplantae</taxon>
        <taxon>Streptophyta</taxon>
        <taxon>Klebsormidiophyceae</taxon>
        <taxon>Klebsormidiales</taxon>
        <taxon>Klebsormidiaceae</taxon>
        <taxon>Klebsormidium</taxon>
    </lineage>
</organism>
<name>A0A1Y1IR04_KLENI</name>
<sequence>MTKSLLLELISVYNWNEDRLQASCSFDESKKIAGGTGARTLVSRADEGFPEISKSVSNYNEAFINIPHYTRFNQPDTKERILPSASAATGGPAESSSTFYQKAVLEPRPEPKPKTRPMVNKANIHEIHQPRATGAPLEGYGATLPGHKKESDPSQRWVTTNQRMYVDDPAKARLRPPPPDKLDDERFVGGLPASCNPNFPEKGRLLPTDRTFFRTRSFPGDDGTASDCLKGSPVASNSAQLD</sequence>
<feature type="region of interest" description="Disordered" evidence="1">
    <location>
        <begin position="214"/>
        <end position="242"/>
    </location>
</feature>
<dbReference type="EMBL" id="DF237606">
    <property type="protein sequence ID" value="GAQ90568.1"/>
    <property type="molecule type" value="Genomic_DNA"/>
</dbReference>
<gene>
    <name evidence="2" type="ORF">KFL_006570030</name>
</gene>
<proteinExistence type="predicted"/>